<keyword evidence="8 9" id="KW-0472">Membrane</keyword>
<evidence type="ECO:0000256" key="2">
    <source>
        <dbReference type="ARBA" id="ARBA00004376"/>
    </source>
</evidence>
<dbReference type="GO" id="GO:0015979">
    <property type="term" value="P:photosynthesis"/>
    <property type="evidence" value="ECO:0007669"/>
    <property type="project" value="UniProtKB-UniRule"/>
</dbReference>
<dbReference type="GO" id="GO:0009522">
    <property type="term" value="C:photosystem I"/>
    <property type="evidence" value="ECO:0007669"/>
    <property type="project" value="UniProtKB-KW"/>
</dbReference>
<dbReference type="AlphaFoldDB" id="A0A0M4SPV8"/>
<keyword evidence="7 9" id="KW-0793">Thylakoid</keyword>
<dbReference type="STRING" id="224013.ACX27_25970"/>
<comment type="similarity">
    <text evidence="3 9">Belongs to the PsaJ family.</text>
</comment>
<dbReference type="InterPro" id="IPR002615">
    <property type="entry name" value="PSI_PsaJ"/>
</dbReference>
<dbReference type="HAMAP" id="MF_00522">
    <property type="entry name" value="PSI_PsaJ"/>
    <property type="match status" value="1"/>
</dbReference>
<dbReference type="PATRIC" id="fig|224013.5.peg.6221"/>
<dbReference type="OrthoDB" id="532702at2"/>
<evidence type="ECO:0000256" key="9">
    <source>
        <dbReference type="HAMAP-Rule" id="MF_00522"/>
    </source>
</evidence>
<dbReference type="PANTHER" id="PTHR36082:SF2">
    <property type="entry name" value="PHOTOSYSTEM I REACTION CENTER SUBUNIT IX"/>
    <property type="match status" value="1"/>
</dbReference>
<reference evidence="12" key="1">
    <citation type="submission" date="2015-07" db="EMBL/GenBank/DDBJ databases">
        <title>Genome Of Nitrogen-Fixing Cyanobacterium Nostoc piscinale CENA21 From Solimoes/Amazon River Floodplain Sediments And Comparative Genomics To Uncover Biosynthetic Natural Products Potential.</title>
        <authorList>
            <person name="Leao T.F."/>
            <person name="Leao P.N."/>
            <person name="Guimaraes P.I."/>
            <person name="de Melo A.G.C."/>
            <person name="Ramos R.T.J."/>
            <person name="Silva A."/>
            <person name="Fiore M.F."/>
            <person name="Schneider M.P.C."/>
        </authorList>
    </citation>
    <scope>NUCLEOTIDE SEQUENCE [LARGE SCALE GENOMIC DNA]</scope>
    <source>
        <strain evidence="12">CENA21</strain>
    </source>
</reference>
<organism evidence="11 12">
    <name type="scientific">Nostoc piscinale CENA21</name>
    <dbReference type="NCBI Taxonomy" id="224013"/>
    <lineage>
        <taxon>Bacteria</taxon>
        <taxon>Bacillati</taxon>
        <taxon>Cyanobacteriota</taxon>
        <taxon>Cyanophyceae</taxon>
        <taxon>Nostocales</taxon>
        <taxon>Nostocaceae</taxon>
        <taxon>Nostoc</taxon>
    </lineage>
</organism>
<evidence type="ECO:0000256" key="8">
    <source>
        <dbReference type="ARBA" id="ARBA00023136"/>
    </source>
</evidence>
<dbReference type="PANTHER" id="PTHR36082">
    <property type="match status" value="1"/>
</dbReference>
<reference evidence="11 12" key="2">
    <citation type="journal article" date="2016" name="Genome Announc.">
        <title>Draft Genome Sequence of the N2-Fixing Cyanobacterium Nostoc piscinale CENA21, Isolated from the Brazilian Amazon Floodplain.</title>
        <authorList>
            <person name="Leao T."/>
            <person name="Guimaraes P.I."/>
            <person name="de Melo A.G."/>
            <person name="Ramos R.T."/>
            <person name="Leao P.N."/>
            <person name="Silva A."/>
            <person name="Fiore M.F."/>
            <person name="Schneider M.P."/>
        </authorList>
    </citation>
    <scope>NUCLEOTIDE SEQUENCE [LARGE SCALE GENOMIC DNA]</scope>
    <source>
        <strain evidence="11 12">CENA21</strain>
    </source>
</reference>
<keyword evidence="9" id="KW-0602">Photosynthesis</keyword>
<dbReference type="Gene3D" id="1.20.5.510">
    <property type="entry name" value="Single helix bin"/>
    <property type="match status" value="1"/>
</dbReference>
<evidence type="ECO:0000256" key="1">
    <source>
        <dbReference type="ARBA" id="ARBA00002115"/>
    </source>
</evidence>
<keyword evidence="12" id="KW-1185">Reference proteome</keyword>
<dbReference type="Pfam" id="PF01701">
    <property type="entry name" value="PSI_PsaJ"/>
    <property type="match status" value="1"/>
</dbReference>
<name>A0A0M4SPV8_9NOSO</name>
<dbReference type="Proteomes" id="UP000062645">
    <property type="component" value="Chromosome"/>
</dbReference>
<evidence type="ECO:0000313" key="12">
    <source>
        <dbReference type="Proteomes" id="UP000062645"/>
    </source>
</evidence>
<keyword evidence="6 9" id="KW-1133">Transmembrane helix</keyword>
<comment type="function">
    <text evidence="1 9">May help in the organization of the PsaE and PsaF subunits.</text>
</comment>
<sequence length="49" mass="5495">MAEKGDQSSYLIKFISTAPVAATIWLTITAGILIEFNRFFPDLLFHPLP</sequence>
<keyword evidence="9" id="KW-0603">Photosystem I</keyword>
<keyword evidence="5 9" id="KW-0812">Transmembrane</keyword>
<dbReference type="EMBL" id="CP012036">
    <property type="protein sequence ID" value="ALF55498.1"/>
    <property type="molecule type" value="Genomic_DNA"/>
</dbReference>
<dbReference type="KEGG" id="npz:ACX27_25970"/>
<gene>
    <name evidence="9" type="primary">psaJ</name>
    <name evidence="11" type="ORF">ACX27_25970</name>
</gene>
<accession>A0A0M4SPV8</accession>
<dbReference type="RefSeq" id="WP_062296705.1">
    <property type="nucleotide sequence ID" value="NZ_CP012036.1"/>
</dbReference>
<evidence type="ECO:0000256" key="7">
    <source>
        <dbReference type="ARBA" id="ARBA00023078"/>
    </source>
</evidence>
<evidence type="ECO:0000256" key="10">
    <source>
        <dbReference type="SAM" id="Phobius"/>
    </source>
</evidence>
<dbReference type="InterPro" id="IPR036062">
    <property type="entry name" value="PSI_PsaJ_sf"/>
</dbReference>
<dbReference type="SUPFAM" id="SSF81544">
    <property type="entry name" value="Subunit IX of photosystem I reaction centre, PsaJ"/>
    <property type="match status" value="1"/>
</dbReference>
<evidence type="ECO:0000256" key="4">
    <source>
        <dbReference type="ARBA" id="ARBA00019868"/>
    </source>
</evidence>
<feature type="transmembrane region" description="Helical" evidence="10">
    <location>
        <begin position="12"/>
        <end position="34"/>
    </location>
</feature>
<protein>
    <recommendedName>
        <fullName evidence="4 9">Photosystem I reaction center subunit IX</fullName>
    </recommendedName>
</protein>
<proteinExistence type="inferred from homology"/>
<dbReference type="GO" id="GO:0031676">
    <property type="term" value="C:plasma membrane-derived thylakoid membrane"/>
    <property type="evidence" value="ECO:0007669"/>
    <property type="project" value="UniProtKB-SubCell"/>
</dbReference>
<evidence type="ECO:0000256" key="6">
    <source>
        <dbReference type="ARBA" id="ARBA00022989"/>
    </source>
</evidence>
<evidence type="ECO:0000256" key="3">
    <source>
        <dbReference type="ARBA" id="ARBA00006318"/>
    </source>
</evidence>
<comment type="subcellular location">
    <subcellularLocation>
        <location evidence="2 9">Cellular thylakoid membrane</location>
        <topology evidence="2 9">Single-pass membrane protein</topology>
    </subcellularLocation>
</comment>
<evidence type="ECO:0000256" key="5">
    <source>
        <dbReference type="ARBA" id="ARBA00022692"/>
    </source>
</evidence>
<dbReference type="NCBIfam" id="NF002743">
    <property type="entry name" value="PRK02733.1"/>
    <property type="match status" value="1"/>
</dbReference>
<evidence type="ECO:0000313" key="11">
    <source>
        <dbReference type="EMBL" id="ALF55498.1"/>
    </source>
</evidence>